<name>A0ABN2ZFW5_9ACTN</name>
<evidence type="ECO:0000259" key="6">
    <source>
        <dbReference type="SMART" id="SM00849"/>
    </source>
</evidence>
<evidence type="ECO:0000256" key="5">
    <source>
        <dbReference type="SAM" id="MobiDB-lite"/>
    </source>
</evidence>
<dbReference type="Pfam" id="PF00753">
    <property type="entry name" value="Lactamase_B"/>
    <property type="match status" value="1"/>
</dbReference>
<keyword evidence="8" id="KW-1185">Reference proteome</keyword>
<accession>A0ABN2ZFW5</accession>
<comment type="caution">
    <text evidence="7">The sequence shown here is derived from an EMBL/GenBank/DDBJ whole genome shotgun (WGS) entry which is preliminary data.</text>
</comment>
<keyword evidence="4" id="KW-0862">Zinc</keyword>
<evidence type="ECO:0000256" key="1">
    <source>
        <dbReference type="ARBA" id="ARBA00007749"/>
    </source>
</evidence>
<dbReference type="SUPFAM" id="SSF56281">
    <property type="entry name" value="Metallo-hydrolase/oxidoreductase"/>
    <property type="match status" value="1"/>
</dbReference>
<dbReference type="SMART" id="SM00849">
    <property type="entry name" value="Lactamase_B"/>
    <property type="match status" value="1"/>
</dbReference>
<organism evidence="7 8">
    <name type="scientific">Streptomyces synnematoformans</name>
    <dbReference type="NCBI Taxonomy" id="415721"/>
    <lineage>
        <taxon>Bacteria</taxon>
        <taxon>Bacillati</taxon>
        <taxon>Actinomycetota</taxon>
        <taxon>Actinomycetes</taxon>
        <taxon>Kitasatosporales</taxon>
        <taxon>Streptomycetaceae</taxon>
        <taxon>Streptomyces</taxon>
    </lineage>
</organism>
<evidence type="ECO:0000313" key="8">
    <source>
        <dbReference type="Proteomes" id="UP001500443"/>
    </source>
</evidence>
<dbReference type="InterPro" id="IPR006311">
    <property type="entry name" value="TAT_signal"/>
</dbReference>
<keyword evidence="3" id="KW-0378">Hydrolase</keyword>
<keyword evidence="2" id="KW-0479">Metal-binding</keyword>
<protein>
    <recommendedName>
        <fullName evidence="6">Metallo-beta-lactamase domain-containing protein</fullName>
    </recommendedName>
</protein>
<evidence type="ECO:0000256" key="2">
    <source>
        <dbReference type="ARBA" id="ARBA00022723"/>
    </source>
</evidence>
<dbReference type="InterPro" id="IPR036866">
    <property type="entry name" value="RibonucZ/Hydroxyglut_hydro"/>
</dbReference>
<dbReference type="Gene3D" id="3.60.15.10">
    <property type="entry name" value="Ribonuclease Z/Hydroxyacylglutathione hydrolase-like"/>
    <property type="match status" value="1"/>
</dbReference>
<dbReference type="RefSeq" id="WP_344292754.1">
    <property type="nucleotide sequence ID" value="NZ_BAAAPF010000232.1"/>
</dbReference>
<dbReference type="EMBL" id="BAAAPF010000232">
    <property type="protein sequence ID" value="GAA2141417.1"/>
    <property type="molecule type" value="Genomic_DNA"/>
</dbReference>
<gene>
    <name evidence="7" type="ORF">GCM10009802_51950</name>
</gene>
<comment type="similarity">
    <text evidence="1">Belongs to the metallo-beta-lactamase superfamily.</text>
</comment>
<evidence type="ECO:0000313" key="7">
    <source>
        <dbReference type="EMBL" id="GAA2141417.1"/>
    </source>
</evidence>
<dbReference type="PROSITE" id="PS51318">
    <property type="entry name" value="TAT"/>
    <property type="match status" value="1"/>
</dbReference>
<dbReference type="InterPro" id="IPR001279">
    <property type="entry name" value="Metallo-B-lactamas"/>
</dbReference>
<dbReference type="Proteomes" id="UP001500443">
    <property type="component" value="Unassembled WGS sequence"/>
</dbReference>
<dbReference type="PANTHER" id="PTHR42978">
    <property type="entry name" value="QUORUM-QUENCHING LACTONASE YTNP-RELATED-RELATED"/>
    <property type="match status" value="1"/>
</dbReference>
<reference evidence="7 8" key="1">
    <citation type="journal article" date="2019" name="Int. J. Syst. Evol. Microbiol.">
        <title>The Global Catalogue of Microorganisms (GCM) 10K type strain sequencing project: providing services to taxonomists for standard genome sequencing and annotation.</title>
        <authorList>
            <consortium name="The Broad Institute Genomics Platform"/>
            <consortium name="The Broad Institute Genome Sequencing Center for Infectious Disease"/>
            <person name="Wu L."/>
            <person name="Ma J."/>
        </authorList>
    </citation>
    <scope>NUCLEOTIDE SEQUENCE [LARGE SCALE GENOMIC DNA]</scope>
    <source>
        <strain evidence="7 8">JCM 15481</strain>
    </source>
</reference>
<feature type="compositionally biased region" description="Gly residues" evidence="5">
    <location>
        <begin position="1"/>
        <end position="13"/>
    </location>
</feature>
<feature type="domain" description="Metallo-beta-lactamase" evidence="6">
    <location>
        <begin position="147"/>
        <end position="351"/>
    </location>
</feature>
<proteinExistence type="inferred from homology"/>
<feature type="region of interest" description="Disordered" evidence="5">
    <location>
        <begin position="1"/>
        <end position="34"/>
    </location>
</feature>
<dbReference type="InterPro" id="IPR051013">
    <property type="entry name" value="MBL_superfamily_lactonases"/>
</dbReference>
<dbReference type="PANTHER" id="PTHR42978:SF6">
    <property type="entry name" value="QUORUM-QUENCHING LACTONASE YTNP-RELATED"/>
    <property type="match status" value="1"/>
</dbReference>
<evidence type="ECO:0000256" key="3">
    <source>
        <dbReference type="ARBA" id="ARBA00022801"/>
    </source>
</evidence>
<sequence length="360" mass="37253">MRGTYDGNGGPGSGAQENGAQESGEQGSGAADAAGAWGRRRLLRGAGALAAGAVVAAAPGAPTAAPRSRGAAYDGPVDGLVDGPVDGPGGAAVFRAGRFEVVALLDAHGTFPMSREEAFPDAGATAWADARRVDPRAFGPGGAWELDFRCFAVRRPGGRVVLVDSGVGPADSPAASWAPVPGRLHERLAAAGIEPADVDTVVLSHLHEDHYGWSVTPDGEPAFPRARYVVQAAELAALAPDDAATTYAVAPLRAAGRLHAVDGGTRLVAHRGGDAVTLVPTPGHTPGHQSVVVDGGHRRIVIAGDVVVHAVQLVDPAVRYFFEEDPDLARRTRRLLLERAEERRAVLATAHLNRPFVRLC</sequence>
<feature type="compositionally biased region" description="Polar residues" evidence="5">
    <location>
        <begin position="15"/>
        <end position="25"/>
    </location>
</feature>
<evidence type="ECO:0000256" key="4">
    <source>
        <dbReference type="ARBA" id="ARBA00022833"/>
    </source>
</evidence>